<dbReference type="RefSeq" id="XP_033681489.1">
    <property type="nucleotide sequence ID" value="XM_033829413.1"/>
</dbReference>
<dbReference type="AlphaFoldDB" id="A0A6A6I7G5"/>
<name>A0A6A6I7G5_9PLEO</name>
<protein>
    <recommendedName>
        <fullName evidence="4">Secreted protein</fullName>
    </recommendedName>
</protein>
<accession>A0A6A6I7G5</accession>
<evidence type="ECO:0000313" key="2">
    <source>
        <dbReference type="EMBL" id="KAF2246485.1"/>
    </source>
</evidence>
<dbReference type="GeneID" id="54582743"/>
<keyword evidence="3" id="KW-1185">Reference proteome</keyword>
<evidence type="ECO:0008006" key="4">
    <source>
        <dbReference type="Google" id="ProtNLM"/>
    </source>
</evidence>
<feature type="chain" id="PRO_5025612428" description="Secreted protein" evidence="1">
    <location>
        <begin position="28"/>
        <end position="85"/>
    </location>
</feature>
<evidence type="ECO:0000256" key="1">
    <source>
        <dbReference type="SAM" id="SignalP"/>
    </source>
</evidence>
<proteinExistence type="predicted"/>
<dbReference type="EMBL" id="ML987198">
    <property type="protein sequence ID" value="KAF2246485.1"/>
    <property type="molecule type" value="Genomic_DNA"/>
</dbReference>
<dbReference type="Proteomes" id="UP000800094">
    <property type="component" value="Unassembled WGS sequence"/>
</dbReference>
<reference evidence="2" key="1">
    <citation type="journal article" date="2020" name="Stud. Mycol.">
        <title>101 Dothideomycetes genomes: a test case for predicting lifestyles and emergence of pathogens.</title>
        <authorList>
            <person name="Haridas S."/>
            <person name="Albert R."/>
            <person name="Binder M."/>
            <person name="Bloem J."/>
            <person name="Labutti K."/>
            <person name="Salamov A."/>
            <person name="Andreopoulos B."/>
            <person name="Baker S."/>
            <person name="Barry K."/>
            <person name="Bills G."/>
            <person name="Bluhm B."/>
            <person name="Cannon C."/>
            <person name="Castanera R."/>
            <person name="Culley D."/>
            <person name="Daum C."/>
            <person name="Ezra D."/>
            <person name="Gonzalez J."/>
            <person name="Henrissat B."/>
            <person name="Kuo A."/>
            <person name="Liang C."/>
            <person name="Lipzen A."/>
            <person name="Lutzoni F."/>
            <person name="Magnuson J."/>
            <person name="Mondo S."/>
            <person name="Nolan M."/>
            <person name="Ohm R."/>
            <person name="Pangilinan J."/>
            <person name="Park H.-J."/>
            <person name="Ramirez L."/>
            <person name="Alfaro M."/>
            <person name="Sun H."/>
            <person name="Tritt A."/>
            <person name="Yoshinaga Y."/>
            <person name="Zwiers L.-H."/>
            <person name="Turgeon B."/>
            <person name="Goodwin S."/>
            <person name="Spatafora J."/>
            <person name="Crous P."/>
            <person name="Grigoriev I."/>
        </authorList>
    </citation>
    <scope>NUCLEOTIDE SEQUENCE</scope>
    <source>
        <strain evidence="2">CBS 122368</strain>
    </source>
</reference>
<keyword evidence="1" id="KW-0732">Signal</keyword>
<feature type="signal peptide" evidence="1">
    <location>
        <begin position="1"/>
        <end position="27"/>
    </location>
</feature>
<evidence type="ECO:0000313" key="3">
    <source>
        <dbReference type="Proteomes" id="UP000800094"/>
    </source>
</evidence>
<organism evidence="2 3">
    <name type="scientific">Trematosphaeria pertusa</name>
    <dbReference type="NCBI Taxonomy" id="390896"/>
    <lineage>
        <taxon>Eukaryota</taxon>
        <taxon>Fungi</taxon>
        <taxon>Dikarya</taxon>
        <taxon>Ascomycota</taxon>
        <taxon>Pezizomycotina</taxon>
        <taxon>Dothideomycetes</taxon>
        <taxon>Pleosporomycetidae</taxon>
        <taxon>Pleosporales</taxon>
        <taxon>Massarineae</taxon>
        <taxon>Trematosphaeriaceae</taxon>
        <taxon>Trematosphaeria</taxon>
    </lineage>
</organism>
<gene>
    <name evidence="2" type="ORF">BU26DRAFT_520953</name>
</gene>
<sequence>MVGTTAWGTKSFSLLPWICAPLSKVISVSIHASVERDAFRTHLHRDSTRYANRTRLLHSINDLSSPTDGLANTTDFSGTGCISFL</sequence>